<comment type="caution">
    <text evidence="2">The sequence shown here is derived from an EMBL/GenBank/DDBJ whole genome shotgun (WGS) entry which is preliminary data.</text>
</comment>
<keyword evidence="1" id="KW-0472">Membrane</keyword>
<organism evidence="2 4">
    <name type="scientific">Mycobacteroides immunogenum</name>
    <dbReference type="NCBI Taxonomy" id="83262"/>
    <lineage>
        <taxon>Bacteria</taxon>
        <taxon>Bacillati</taxon>
        <taxon>Actinomycetota</taxon>
        <taxon>Actinomycetes</taxon>
        <taxon>Mycobacteriales</taxon>
        <taxon>Mycobacteriaceae</taxon>
        <taxon>Mycobacteroides</taxon>
    </lineage>
</organism>
<dbReference type="Proteomes" id="UP000037843">
    <property type="component" value="Unassembled WGS sequence"/>
</dbReference>
<evidence type="ECO:0000313" key="4">
    <source>
        <dbReference type="Proteomes" id="UP000037843"/>
    </source>
</evidence>
<evidence type="ECO:0000256" key="1">
    <source>
        <dbReference type="SAM" id="Phobius"/>
    </source>
</evidence>
<dbReference type="InterPro" id="IPR032710">
    <property type="entry name" value="NTF2-like_dom_sf"/>
</dbReference>
<sequence length="166" mass="18427">MRTGVKQRSLLAAFAAMFVGALIVAGIYHWGVSGEDQNDDAAAKAVVTEYIDAINADDLSRLLAVSTGTARLELETIDMPGDANKTGRWTEPHAKILRSFKNSYGDVKIKEYEVIARGDRRLVARVRTQFARQITGMVLPGENARFDLIRKDEGWRIESVGRYEAP</sequence>
<evidence type="ECO:0008006" key="6">
    <source>
        <dbReference type="Google" id="ProtNLM"/>
    </source>
</evidence>
<keyword evidence="5" id="KW-1185">Reference proteome</keyword>
<dbReference type="GeneID" id="45763419"/>
<dbReference type="KEGG" id="miz:BAB75_05835"/>
<feature type="transmembrane region" description="Helical" evidence="1">
    <location>
        <begin position="12"/>
        <end position="31"/>
    </location>
</feature>
<keyword evidence="1" id="KW-1133">Transmembrane helix</keyword>
<name>A0A7V8LLS3_9MYCO</name>
<evidence type="ECO:0000313" key="3">
    <source>
        <dbReference type="EMBL" id="KPG34829.1"/>
    </source>
</evidence>
<protein>
    <recommendedName>
        <fullName evidence="6">SnoaL-like domain-containing protein</fullName>
    </recommendedName>
</protein>
<gene>
    <name evidence="2" type="ORF">AN908_21160</name>
    <name evidence="3" type="ORF">AN912_09190</name>
</gene>
<evidence type="ECO:0000313" key="5">
    <source>
        <dbReference type="Proteomes" id="UP000037962"/>
    </source>
</evidence>
<dbReference type="EMBL" id="LJFO01000013">
    <property type="protein sequence ID" value="KPG06319.1"/>
    <property type="molecule type" value="Genomic_DNA"/>
</dbReference>
<dbReference type="SUPFAM" id="SSF54427">
    <property type="entry name" value="NTF2-like"/>
    <property type="match status" value="1"/>
</dbReference>
<keyword evidence="1" id="KW-0812">Transmembrane</keyword>
<evidence type="ECO:0000313" key="2">
    <source>
        <dbReference type="EMBL" id="KPG06319.1"/>
    </source>
</evidence>
<proteinExistence type="predicted"/>
<reference evidence="4 5" key="1">
    <citation type="submission" date="2015-09" db="EMBL/GenBank/DDBJ databases">
        <title>Genome Sequences of Mycobacterium immunogenum Isolates, Recuperated from a Chloraminated Drinking Water Distribution System Simulator Subjected to Episodes of Nitrification.</title>
        <authorList>
            <person name="Gomez-Alvarez V."/>
            <person name="Revetta R.P."/>
        </authorList>
    </citation>
    <scope>NUCLEOTIDE SEQUENCE [LARGE SCALE GENOMIC DNA]</scope>
    <source>
        <strain evidence="2 4">H008</strain>
        <strain evidence="3 5">H076</strain>
    </source>
</reference>
<dbReference type="Gene3D" id="3.10.450.50">
    <property type="match status" value="1"/>
</dbReference>
<dbReference type="EMBL" id="LJFS01000009">
    <property type="protein sequence ID" value="KPG34829.1"/>
    <property type="molecule type" value="Genomic_DNA"/>
</dbReference>
<accession>A0A7V8LLS3</accession>
<dbReference type="RefSeq" id="WP_043080150.1">
    <property type="nucleotide sequence ID" value="NZ_CP011530.1"/>
</dbReference>
<dbReference type="AlphaFoldDB" id="A0A7V8LLS3"/>
<dbReference type="Proteomes" id="UP000037962">
    <property type="component" value="Unassembled WGS sequence"/>
</dbReference>